<dbReference type="EMBL" id="CP124734">
    <property type="protein sequence ID" value="WHA42596.1"/>
    <property type="molecule type" value="Genomic_DNA"/>
</dbReference>
<name>A0AAF0KF26_9HYPH</name>
<evidence type="ECO:0000313" key="9">
    <source>
        <dbReference type="Proteomes" id="UP000298664"/>
    </source>
</evidence>
<feature type="transmembrane region" description="Helical" evidence="6">
    <location>
        <begin position="69"/>
        <end position="86"/>
    </location>
</feature>
<feature type="transmembrane region" description="Helical" evidence="6">
    <location>
        <begin position="124"/>
        <end position="143"/>
    </location>
</feature>
<keyword evidence="3 6" id="KW-0812">Transmembrane</keyword>
<gene>
    <name evidence="8" type="ORF">CFBP5477_015040</name>
</gene>
<dbReference type="InterPro" id="IPR020846">
    <property type="entry name" value="MFS_dom"/>
</dbReference>
<keyword evidence="4 6" id="KW-1133">Transmembrane helix</keyword>
<dbReference type="GO" id="GO:0022857">
    <property type="term" value="F:transmembrane transporter activity"/>
    <property type="evidence" value="ECO:0007669"/>
    <property type="project" value="InterPro"/>
</dbReference>
<organism evidence="8 9">
    <name type="scientific">Agrobacterium larrymoorei</name>
    <dbReference type="NCBI Taxonomy" id="160699"/>
    <lineage>
        <taxon>Bacteria</taxon>
        <taxon>Pseudomonadati</taxon>
        <taxon>Pseudomonadota</taxon>
        <taxon>Alphaproteobacteria</taxon>
        <taxon>Hyphomicrobiales</taxon>
        <taxon>Rhizobiaceae</taxon>
        <taxon>Rhizobium/Agrobacterium group</taxon>
        <taxon>Agrobacterium</taxon>
    </lineage>
</organism>
<feature type="transmembrane region" description="Helical" evidence="6">
    <location>
        <begin position="318"/>
        <end position="338"/>
    </location>
</feature>
<feature type="transmembrane region" description="Helical" evidence="6">
    <location>
        <begin position="38"/>
        <end position="57"/>
    </location>
</feature>
<dbReference type="Pfam" id="PF07690">
    <property type="entry name" value="MFS_1"/>
    <property type="match status" value="1"/>
</dbReference>
<feature type="transmembrane region" description="Helical" evidence="6">
    <location>
        <begin position="92"/>
        <end position="112"/>
    </location>
</feature>
<proteinExistence type="predicted"/>
<feature type="domain" description="Major facilitator superfamily (MFS) profile" evidence="7">
    <location>
        <begin position="156"/>
        <end position="382"/>
    </location>
</feature>
<dbReference type="Gene3D" id="1.20.1250.20">
    <property type="entry name" value="MFS general substrate transporter like domains"/>
    <property type="match status" value="2"/>
</dbReference>
<evidence type="ECO:0000256" key="2">
    <source>
        <dbReference type="ARBA" id="ARBA00022475"/>
    </source>
</evidence>
<feature type="transmembrane region" description="Helical" evidence="6">
    <location>
        <begin position="231"/>
        <end position="250"/>
    </location>
</feature>
<dbReference type="GO" id="GO:0005886">
    <property type="term" value="C:plasma membrane"/>
    <property type="evidence" value="ECO:0007669"/>
    <property type="project" value="UniProtKB-SubCell"/>
</dbReference>
<evidence type="ECO:0000259" key="7">
    <source>
        <dbReference type="PROSITE" id="PS50850"/>
    </source>
</evidence>
<dbReference type="InterPro" id="IPR011701">
    <property type="entry name" value="MFS"/>
</dbReference>
<evidence type="ECO:0000256" key="1">
    <source>
        <dbReference type="ARBA" id="ARBA00004651"/>
    </source>
</evidence>
<dbReference type="InterPro" id="IPR036259">
    <property type="entry name" value="MFS_trans_sf"/>
</dbReference>
<evidence type="ECO:0000256" key="6">
    <source>
        <dbReference type="SAM" id="Phobius"/>
    </source>
</evidence>
<accession>A0AAF0KF26</accession>
<feature type="transmembrane region" description="Helical" evidence="6">
    <location>
        <begin position="257"/>
        <end position="275"/>
    </location>
</feature>
<dbReference type="PANTHER" id="PTHR43124">
    <property type="entry name" value="PURINE EFFLUX PUMP PBUE"/>
    <property type="match status" value="1"/>
</dbReference>
<evidence type="ECO:0000313" key="8">
    <source>
        <dbReference type="EMBL" id="WHA42596.1"/>
    </source>
</evidence>
<feature type="transmembrane region" description="Helical" evidence="6">
    <location>
        <begin position="281"/>
        <end position="306"/>
    </location>
</feature>
<dbReference type="SUPFAM" id="SSF103473">
    <property type="entry name" value="MFS general substrate transporter"/>
    <property type="match status" value="1"/>
</dbReference>
<dbReference type="PROSITE" id="PS50850">
    <property type="entry name" value="MFS"/>
    <property type="match status" value="1"/>
</dbReference>
<sequence length="382" mass="40447">MILWIIGLSAAYAVALNGTMVMPVIVLAMSKLVGYDEGLATIVASAELAGIAVYGVFLPKLARRSWRMVALFGMLAVIAGEAASFWQQSPPILALARFVTGLGEGAVFSIVAMNLASLANAERLWGALALVGGTAMGVLLFVVSLMPHQQSEAPVFLAITAFAALMAPFLLLMARKPRDLEKATVHSRLDQTKMTLAMIIVFMVYAVQAGQWAICGYVGERIGLSNAEVGFYLAISSLAGFLGAVVPAMTRNKAKRLPFVMLGFVIMAVSIYYLFHVFTATVFLATQVLVNIGFFIVTPFVTGVLTENDPDGSLMSRILVIAIIGATVGTAIAGPVFSTAGASVFSWSCLLPLSVAVACALMVFGHLHRSLPAPVKTAHRSE</sequence>
<evidence type="ECO:0000256" key="3">
    <source>
        <dbReference type="ARBA" id="ARBA00022692"/>
    </source>
</evidence>
<keyword evidence="2" id="KW-1003">Cell membrane</keyword>
<dbReference type="InterPro" id="IPR050189">
    <property type="entry name" value="MFS_Efflux_Transporters"/>
</dbReference>
<keyword evidence="5 6" id="KW-0472">Membrane</keyword>
<dbReference type="RefSeq" id="WP_137396049.1">
    <property type="nucleotide sequence ID" value="NZ_CP124734.1"/>
</dbReference>
<dbReference type="Proteomes" id="UP000298664">
    <property type="component" value="Chromosome Linear"/>
</dbReference>
<feature type="transmembrane region" description="Helical" evidence="6">
    <location>
        <begin position="344"/>
        <end position="364"/>
    </location>
</feature>
<feature type="transmembrane region" description="Helical" evidence="6">
    <location>
        <begin position="195"/>
        <end position="219"/>
    </location>
</feature>
<comment type="subcellular location">
    <subcellularLocation>
        <location evidence="1">Cell membrane</location>
        <topology evidence="1">Multi-pass membrane protein</topology>
    </subcellularLocation>
</comment>
<evidence type="ECO:0000256" key="5">
    <source>
        <dbReference type="ARBA" id="ARBA00023136"/>
    </source>
</evidence>
<evidence type="ECO:0000256" key="4">
    <source>
        <dbReference type="ARBA" id="ARBA00022989"/>
    </source>
</evidence>
<dbReference type="PANTHER" id="PTHR43124:SF10">
    <property type="entry name" value="PURINE EFFLUX PUMP PBUE"/>
    <property type="match status" value="1"/>
</dbReference>
<feature type="transmembrane region" description="Helical" evidence="6">
    <location>
        <begin position="155"/>
        <end position="174"/>
    </location>
</feature>
<dbReference type="AlphaFoldDB" id="A0AAF0KF26"/>
<reference evidence="8" key="1">
    <citation type="submission" date="2023-05" db="EMBL/GenBank/DDBJ databases">
        <title>Complete genome sequence of Agrobacterium larrymoorei CFBP5477.</title>
        <authorList>
            <person name="Yen H.-C."/>
            <person name="Chou L."/>
            <person name="Lin Y.-C."/>
            <person name="Lai E.-M."/>
            <person name="Kuo C.-H."/>
        </authorList>
    </citation>
    <scope>NUCLEOTIDE SEQUENCE</scope>
    <source>
        <strain evidence="8">CFBP5477</strain>
    </source>
</reference>
<protein>
    <submittedName>
        <fullName evidence="8">MFS transporter</fullName>
    </submittedName>
</protein>